<name>A0A1Q8CQB8_9PSEU</name>
<feature type="domain" description="ER-bound oxygenase mpaB/mpaB'/Rubber oxygenase catalytic" evidence="1">
    <location>
        <begin position="20"/>
        <end position="251"/>
    </location>
</feature>
<dbReference type="STRING" id="1912961.BU204_15965"/>
<organism evidence="2 3">
    <name type="scientific">Actinophytocola xanthii</name>
    <dbReference type="NCBI Taxonomy" id="1912961"/>
    <lineage>
        <taxon>Bacteria</taxon>
        <taxon>Bacillati</taxon>
        <taxon>Actinomycetota</taxon>
        <taxon>Actinomycetes</taxon>
        <taxon>Pseudonocardiales</taxon>
        <taxon>Pseudonocardiaceae</taxon>
    </lineage>
</organism>
<sequence>MTSVTSATDTGIFGPDSVTWQLHAEPAMWLAGIRSLYLQALDPRTVAGVIQNSDFRNDPLGRLVRTANFVGASTYCPTDEVERHALRVRQVHRELRVVDRDTGERYRVDEPDLLLWVHCAEVSSFLAVVRRAGFPLTAAHADQYLDEQRRAAALVGLDPDEVPGDVVAMRAYLAHRRPLLRRTDDADEIYDFLHRPPVSGSLALGLPVYEPLVGHLAYSLLPRWATDLYGRRPYPKPVATAMLRTFSGALRTAQRTARRLVREPRLGPLQPHPVLAVRRLGVWATPSAARLPRSAPPGT</sequence>
<evidence type="ECO:0000259" key="1">
    <source>
        <dbReference type="Pfam" id="PF09995"/>
    </source>
</evidence>
<dbReference type="Pfam" id="PF09995">
    <property type="entry name" value="MPAB_Lcp_cat"/>
    <property type="match status" value="1"/>
</dbReference>
<dbReference type="Proteomes" id="UP000185596">
    <property type="component" value="Unassembled WGS sequence"/>
</dbReference>
<dbReference type="OrthoDB" id="108890at2"/>
<proteinExistence type="predicted"/>
<dbReference type="AlphaFoldDB" id="A0A1Q8CQB8"/>
<keyword evidence="3" id="KW-1185">Reference proteome</keyword>
<reference evidence="2 3" key="1">
    <citation type="submission" date="2016-12" db="EMBL/GenBank/DDBJ databases">
        <title>The draft genome sequence of Actinophytocola sp. 11-183.</title>
        <authorList>
            <person name="Wang W."/>
            <person name="Yuan L."/>
        </authorList>
    </citation>
    <scope>NUCLEOTIDE SEQUENCE [LARGE SCALE GENOMIC DNA]</scope>
    <source>
        <strain evidence="2 3">11-183</strain>
    </source>
</reference>
<dbReference type="RefSeq" id="WP_075126476.1">
    <property type="nucleotide sequence ID" value="NZ_MSIE01000028.1"/>
</dbReference>
<evidence type="ECO:0000313" key="3">
    <source>
        <dbReference type="Proteomes" id="UP000185596"/>
    </source>
</evidence>
<protein>
    <recommendedName>
        <fullName evidence="1">ER-bound oxygenase mpaB/mpaB'/Rubber oxygenase catalytic domain-containing protein</fullName>
    </recommendedName>
</protein>
<dbReference type="EMBL" id="MSIE01000028">
    <property type="protein sequence ID" value="OLF16552.1"/>
    <property type="molecule type" value="Genomic_DNA"/>
</dbReference>
<comment type="caution">
    <text evidence="2">The sequence shown here is derived from an EMBL/GenBank/DDBJ whole genome shotgun (WGS) entry which is preliminary data.</text>
</comment>
<dbReference type="InterPro" id="IPR018713">
    <property type="entry name" value="MPAB/Lcp_cat_dom"/>
</dbReference>
<accession>A0A1Q8CQB8</accession>
<evidence type="ECO:0000313" key="2">
    <source>
        <dbReference type="EMBL" id="OLF16552.1"/>
    </source>
</evidence>
<dbReference type="GO" id="GO:0016491">
    <property type="term" value="F:oxidoreductase activity"/>
    <property type="evidence" value="ECO:0007669"/>
    <property type="project" value="InterPro"/>
</dbReference>
<dbReference type="PANTHER" id="PTHR36151:SF3">
    <property type="entry name" value="ER-BOUND OXYGENASE MPAB_MPAB'_RUBBER OXYGENASE CATALYTIC DOMAIN-CONTAINING PROTEIN"/>
    <property type="match status" value="1"/>
</dbReference>
<dbReference type="PANTHER" id="PTHR36151">
    <property type="entry name" value="BLR2777 PROTEIN"/>
    <property type="match status" value="1"/>
</dbReference>
<gene>
    <name evidence="2" type="ORF">BU204_15965</name>
</gene>